<evidence type="ECO:0000313" key="4">
    <source>
        <dbReference type="Proteomes" id="UP000265515"/>
    </source>
</evidence>
<dbReference type="Proteomes" id="UP000265515">
    <property type="component" value="Unassembled WGS sequence"/>
</dbReference>
<sequence length="187" mass="21789">MAHLLKVRRSTVHLAVVFCQFSLFLSVMVAKPHVRIPDNLEDVVDDEEDEEWRRWGRFKSYPPKNDPDTLVDFSGMGANEVVRSSRPRGAICFAKLREGAFATKEETRAAGTRWSDVMLSGGLYHKSYVVDENTVAFTPEDTDMVDEMKRFLLLQPEISEFQYDGKKYYPDPRVYDERESRQRREEL</sequence>
<dbReference type="Gramene" id="GBG69167">
    <property type="protein sequence ID" value="GBG69167"/>
    <property type="gene ID" value="CBR_g3867"/>
</dbReference>
<accession>A0A388KGP2</accession>
<dbReference type="OMA" id="WKTWGNK"/>
<comment type="caution">
    <text evidence="3">The sequence shown here is derived from an EMBL/GenBank/DDBJ whole genome shotgun (WGS) entry which is preliminary data.</text>
</comment>
<dbReference type="Gene3D" id="3.30.70.260">
    <property type="match status" value="1"/>
</dbReference>
<dbReference type="PANTHER" id="PTHR36357:SF1">
    <property type="entry name" value="OS03G0148300 PROTEIN"/>
    <property type="match status" value="1"/>
</dbReference>
<dbReference type="OrthoDB" id="75833at2759"/>
<feature type="chain" id="PRO_5017244662" evidence="2">
    <location>
        <begin position="31"/>
        <end position="187"/>
    </location>
</feature>
<dbReference type="PANTHER" id="PTHR36357">
    <property type="entry name" value="OS03G0148300 PROTEIN"/>
    <property type="match status" value="1"/>
</dbReference>
<keyword evidence="2" id="KW-0732">Signal</keyword>
<feature type="signal peptide" evidence="2">
    <location>
        <begin position="1"/>
        <end position="30"/>
    </location>
</feature>
<evidence type="ECO:0000313" key="3">
    <source>
        <dbReference type="EMBL" id="GBG69167.1"/>
    </source>
</evidence>
<reference evidence="3 4" key="1">
    <citation type="journal article" date="2018" name="Cell">
        <title>The Chara Genome: Secondary Complexity and Implications for Plant Terrestrialization.</title>
        <authorList>
            <person name="Nishiyama T."/>
            <person name="Sakayama H."/>
            <person name="Vries J.D."/>
            <person name="Buschmann H."/>
            <person name="Saint-Marcoux D."/>
            <person name="Ullrich K.K."/>
            <person name="Haas F.B."/>
            <person name="Vanderstraeten L."/>
            <person name="Becker D."/>
            <person name="Lang D."/>
            <person name="Vosolsobe S."/>
            <person name="Rombauts S."/>
            <person name="Wilhelmsson P.K.I."/>
            <person name="Janitza P."/>
            <person name="Kern R."/>
            <person name="Heyl A."/>
            <person name="Rumpler F."/>
            <person name="Villalobos L.I.A.C."/>
            <person name="Clay J.M."/>
            <person name="Skokan R."/>
            <person name="Toyoda A."/>
            <person name="Suzuki Y."/>
            <person name="Kagoshima H."/>
            <person name="Schijlen E."/>
            <person name="Tajeshwar N."/>
            <person name="Catarino B."/>
            <person name="Hetherington A.J."/>
            <person name="Saltykova A."/>
            <person name="Bonnot C."/>
            <person name="Breuninger H."/>
            <person name="Symeonidi A."/>
            <person name="Radhakrishnan G.V."/>
            <person name="Van Nieuwerburgh F."/>
            <person name="Deforce D."/>
            <person name="Chang C."/>
            <person name="Karol K.G."/>
            <person name="Hedrich R."/>
            <person name="Ulvskov P."/>
            <person name="Glockner G."/>
            <person name="Delwiche C.F."/>
            <person name="Petrasek J."/>
            <person name="Van de Peer Y."/>
            <person name="Friml J."/>
            <person name="Beilby M."/>
            <person name="Dolan L."/>
            <person name="Kohara Y."/>
            <person name="Sugano S."/>
            <person name="Fujiyama A."/>
            <person name="Delaux P.-M."/>
            <person name="Quint M."/>
            <person name="TheiBen G."/>
            <person name="Hagemann M."/>
            <person name="Harholt J."/>
            <person name="Dunand C."/>
            <person name="Zachgo S."/>
            <person name="Langdale J."/>
            <person name="Maumus F."/>
            <person name="Straeten D.V.D."/>
            <person name="Gould S.B."/>
            <person name="Rensing S.A."/>
        </authorList>
    </citation>
    <scope>NUCLEOTIDE SEQUENCE [LARGE SCALE GENOMIC DNA]</scope>
    <source>
        <strain evidence="3 4">S276</strain>
    </source>
</reference>
<dbReference type="AlphaFoldDB" id="A0A388KGP2"/>
<evidence type="ECO:0000256" key="2">
    <source>
        <dbReference type="SAM" id="SignalP"/>
    </source>
</evidence>
<feature type="region of interest" description="Disordered" evidence="1">
    <location>
        <begin position="166"/>
        <end position="187"/>
    </location>
</feature>
<name>A0A388KGP2_CHABU</name>
<protein>
    <submittedName>
        <fullName evidence="3">Uncharacterized protein</fullName>
    </submittedName>
</protein>
<organism evidence="3 4">
    <name type="scientific">Chara braunii</name>
    <name type="common">Braun's stonewort</name>
    <dbReference type="NCBI Taxonomy" id="69332"/>
    <lineage>
        <taxon>Eukaryota</taxon>
        <taxon>Viridiplantae</taxon>
        <taxon>Streptophyta</taxon>
        <taxon>Charophyceae</taxon>
        <taxon>Charales</taxon>
        <taxon>Characeae</taxon>
        <taxon>Chara</taxon>
    </lineage>
</organism>
<evidence type="ECO:0000256" key="1">
    <source>
        <dbReference type="SAM" id="MobiDB-lite"/>
    </source>
</evidence>
<gene>
    <name evidence="3" type="ORF">CBR_g3867</name>
</gene>
<proteinExistence type="predicted"/>
<dbReference type="EMBL" id="BFEA01000111">
    <property type="protein sequence ID" value="GBG69167.1"/>
    <property type="molecule type" value="Genomic_DNA"/>
</dbReference>
<keyword evidence="4" id="KW-1185">Reference proteome</keyword>